<comment type="subcellular location">
    <subcellularLocation>
        <location evidence="12">Cell membrane</location>
        <topology evidence="12">Multi-pass membrane protein</topology>
    </subcellularLocation>
    <subcellularLocation>
        <location evidence="1">Membrane</location>
        <topology evidence="1">Multi-pass membrane protein</topology>
    </subcellularLocation>
</comment>
<feature type="transmembrane region" description="Helical" evidence="12">
    <location>
        <begin position="152"/>
        <end position="175"/>
    </location>
</feature>
<evidence type="ECO:0000313" key="15">
    <source>
        <dbReference type="Proteomes" id="UP000199208"/>
    </source>
</evidence>
<feature type="domain" description="V-ATPase proteolipid subunit C-like" evidence="13">
    <location>
        <begin position="112"/>
        <end position="174"/>
    </location>
</feature>
<dbReference type="GO" id="GO:0045259">
    <property type="term" value="C:proton-transporting ATP synthase complex"/>
    <property type="evidence" value="ECO:0007669"/>
    <property type="project" value="UniProtKB-KW"/>
</dbReference>
<evidence type="ECO:0000256" key="9">
    <source>
        <dbReference type="ARBA" id="ARBA00023121"/>
    </source>
</evidence>
<dbReference type="Gene3D" id="1.20.120.610">
    <property type="entry name" value="lithium bound rotor ring of v- atpase"/>
    <property type="match status" value="2"/>
</dbReference>
<evidence type="ECO:0000256" key="2">
    <source>
        <dbReference type="ARBA" id="ARBA00006704"/>
    </source>
</evidence>
<feature type="transmembrane region" description="Helical" evidence="12">
    <location>
        <begin position="187"/>
        <end position="210"/>
    </location>
</feature>
<feature type="domain" description="V-ATPase proteolipid subunit C-like" evidence="13">
    <location>
        <begin position="195"/>
        <end position="257"/>
    </location>
</feature>
<dbReference type="InterPro" id="IPR035921">
    <property type="entry name" value="F/V-ATP_Csub_sf"/>
</dbReference>
<evidence type="ECO:0000313" key="14">
    <source>
        <dbReference type="EMBL" id="SCZ80596.1"/>
    </source>
</evidence>
<evidence type="ECO:0000256" key="12">
    <source>
        <dbReference type="HAMAP-Rule" id="MF_01396"/>
    </source>
</evidence>
<feature type="site" description="Reversibly protonated during proton transport" evidence="12">
    <location>
        <position position="78"/>
    </location>
</feature>
<feature type="transmembrane region" description="Helical" evidence="12">
    <location>
        <begin position="231"/>
        <end position="260"/>
    </location>
</feature>
<evidence type="ECO:0000256" key="8">
    <source>
        <dbReference type="ARBA" id="ARBA00023065"/>
    </source>
</evidence>
<dbReference type="OrthoDB" id="9810379at2"/>
<evidence type="ECO:0000256" key="10">
    <source>
        <dbReference type="ARBA" id="ARBA00023136"/>
    </source>
</evidence>
<dbReference type="NCBIfam" id="TIGR01260">
    <property type="entry name" value="ATP_synt_c"/>
    <property type="match status" value="2"/>
</dbReference>
<keyword evidence="3 12" id="KW-0813">Transport</keyword>
<keyword evidence="5 12" id="KW-0812">Transmembrane</keyword>
<dbReference type="PRINTS" id="PR00124">
    <property type="entry name" value="ATPASEC"/>
</dbReference>
<keyword evidence="10 12" id="KW-0472">Membrane</keyword>
<evidence type="ECO:0000256" key="4">
    <source>
        <dbReference type="ARBA" id="ARBA00022547"/>
    </source>
</evidence>
<dbReference type="InterPro" id="IPR002379">
    <property type="entry name" value="ATPase_proteolipid_c-like_dom"/>
</dbReference>
<dbReference type="GO" id="GO:0046933">
    <property type="term" value="F:proton-transporting ATP synthase activity, rotational mechanism"/>
    <property type="evidence" value="ECO:0007669"/>
    <property type="project" value="UniProtKB-UniRule"/>
</dbReference>
<dbReference type="Proteomes" id="UP000199208">
    <property type="component" value="Unassembled WGS sequence"/>
</dbReference>
<dbReference type="InterPro" id="IPR000454">
    <property type="entry name" value="ATP_synth_F0_csu"/>
</dbReference>
<feature type="transmembrane region" description="Helical" evidence="12">
    <location>
        <begin position="70"/>
        <end position="93"/>
    </location>
</feature>
<dbReference type="Pfam" id="PF00137">
    <property type="entry name" value="ATP-synt_C"/>
    <property type="match status" value="3"/>
</dbReference>
<dbReference type="HAMAP" id="MF_01396">
    <property type="entry name" value="ATP_synth_c_bact"/>
    <property type="match status" value="3"/>
</dbReference>
<comment type="similarity">
    <text evidence="2 12">Belongs to the ATPase C chain family.</text>
</comment>
<comment type="function">
    <text evidence="12">Key component of the F(0) channel; it plays a direct role in translocation across the membrane. A homomeric c-ring of between 10-14 subunits forms the central stalk rotor element with the F(1) delta and epsilon subunits.</text>
</comment>
<feature type="transmembrane region" description="Helical" evidence="12">
    <location>
        <begin position="105"/>
        <end position="131"/>
    </location>
</feature>
<evidence type="ECO:0000256" key="5">
    <source>
        <dbReference type="ARBA" id="ARBA00022692"/>
    </source>
</evidence>
<dbReference type="GO" id="GO:0033177">
    <property type="term" value="C:proton-transporting two-sector ATPase complex, proton-transporting domain"/>
    <property type="evidence" value="ECO:0007669"/>
    <property type="project" value="InterPro"/>
</dbReference>
<dbReference type="AlphaFoldDB" id="A0A1G5S2S3"/>
<accession>A0A1G5S2S3</accession>
<evidence type="ECO:0000256" key="1">
    <source>
        <dbReference type="ARBA" id="ARBA00004141"/>
    </source>
</evidence>
<keyword evidence="11 12" id="KW-0066">ATP synthesis</keyword>
<evidence type="ECO:0000256" key="6">
    <source>
        <dbReference type="ARBA" id="ARBA00022781"/>
    </source>
</evidence>
<keyword evidence="7 12" id="KW-1133">Transmembrane helix</keyword>
<dbReference type="EMBL" id="FMWL01000013">
    <property type="protein sequence ID" value="SCZ80596.1"/>
    <property type="molecule type" value="Genomic_DNA"/>
</dbReference>
<reference evidence="14 15" key="1">
    <citation type="submission" date="2016-10" db="EMBL/GenBank/DDBJ databases">
        <authorList>
            <person name="de Groot N.N."/>
        </authorList>
    </citation>
    <scope>NUCLEOTIDE SEQUENCE [LARGE SCALE GENOMIC DNA]</scope>
    <source>
        <strain evidence="14 15">DSM 2784</strain>
    </source>
</reference>
<keyword evidence="9 12" id="KW-0446">Lipid-binding</keyword>
<proteinExistence type="inferred from homology"/>
<keyword evidence="15" id="KW-1185">Reference proteome</keyword>
<evidence type="ECO:0000256" key="11">
    <source>
        <dbReference type="ARBA" id="ARBA00023310"/>
    </source>
</evidence>
<evidence type="ECO:0000256" key="3">
    <source>
        <dbReference type="ARBA" id="ARBA00022448"/>
    </source>
</evidence>
<protein>
    <recommendedName>
        <fullName evidence="12">ATP synthase subunit c</fullName>
    </recommendedName>
    <alternativeName>
        <fullName evidence="12">ATP synthase F(0) sector subunit c</fullName>
    </alternativeName>
    <alternativeName>
        <fullName evidence="12">F-type ATPase subunit c</fullName>
        <shortName evidence="12">F-ATPase subunit c</shortName>
    </alternativeName>
    <alternativeName>
        <fullName evidence="12">Lipid-binding protein</fullName>
    </alternativeName>
</protein>
<dbReference type="InterPro" id="IPR005953">
    <property type="entry name" value="ATP_synth_csu_bac/chlpt"/>
</dbReference>
<dbReference type="STRING" id="1120920.SAMN03080599_02351"/>
<keyword evidence="4 12" id="KW-0138">CF(0)</keyword>
<dbReference type="GO" id="GO:0005886">
    <property type="term" value="C:plasma membrane"/>
    <property type="evidence" value="ECO:0007669"/>
    <property type="project" value="UniProtKB-SubCell"/>
</dbReference>
<dbReference type="CDD" id="cd18184">
    <property type="entry name" value="ATP-synt_Fo_c_NaATPase"/>
    <property type="match status" value="3"/>
</dbReference>
<comment type="function">
    <text evidence="12">F(1)F(0) ATP synthase produces ATP from ADP in the presence of a proton or sodium gradient. F-type ATPases consist of two structural domains, F(1) containing the extramembraneous catalytic core and F(0) containing the membrane proton channel, linked together by a central stalk and a peripheral stalk. During catalysis, ATP synthesis in the catalytic domain of F(1) is coupled via a rotary mechanism of the central stalk subunits to proton translocation.</text>
</comment>
<feature type="domain" description="V-ATPase proteolipid subunit C-like" evidence="13">
    <location>
        <begin position="29"/>
        <end position="91"/>
    </location>
</feature>
<comment type="caution">
    <text evidence="12">Lacks conserved residue(s) required for the propagation of feature annotation.</text>
</comment>
<dbReference type="SUPFAM" id="SSF81333">
    <property type="entry name" value="F1F0 ATP synthase subunit C"/>
    <property type="match status" value="3"/>
</dbReference>
<dbReference type="GO" id="GO:0008289">
    <property type="term" value="F:lipid binding"/>
    <property type="evidence" value="ECO:0007669"/>
    <property type="project" value="UniProtKB-KW"/>
</dbReference>
<dbReference type="PANTHER" id="PTHR10031:SF0">
    <property type="entry name" value="ATPASE PROTEIN 9"/>
    <property type="match status" value="1"/>
</dbReference>
<feature type="transmembrane region" description="Helical" evidence="12">
    <location>
        <begin position="20"/>
        <end position="39"/>
    </location>
</feature>
<evidence type="ECO:0000259" key="13">
    <source>
        <dbReference type="Pfam" id="PF00137"/>
    </source>
</evidence>
<evidence type="ECO:0000256" key="7">
    <source>
        <dbReference type="ARBA" id="ARBA00022989"/>
    </source>
</evidence>
<keyword evidence="12" id="KW-1003">Cell membrane</keyword>
<name>A0A1G5S2S3_9FIRM</name>
<keyword evidence="6 12" id="KW-0375">Hydrogen ion transport</keyword>
<sequence>MELPNLLYDFINWLLTFDRKALILGASAIGIGFAMIAGIGPGVGQGYAAGKAAEAVGENLKSSKQITMTMLLGAAVAETSGILALVIGLIMLFGNPFIAMQGDTFVIMGSAIGAGLTMIAGIGPGIGQGYAAGKAAEAVGRSPRNNRHITMVMLLGQAVAQTSGILALVIALILMYGNPMVSMEGSIYVLTASAIGAGLSMITGIGPGIGQGYAAGKGAEAVGKRPKHKPLIIRTMLLGQAVAQTTGIYALIISLVLMFANPLLALV</sequence>
<keyword evidence="8 12" id="KW-0406">Ion transport</keyword>
<dbReference type="PANTHER" id="PTHR10031">
    <property type="entry name" value="ATP SYNTHASE LIPID-BINDING PROTEIN, MITOCHONDRIAL"/>
    <property type="match status" value="1"/>
</dbReference>
<organism evidence="14 15">
    <name type="scientific">Acidaminobacter hydrogenoformans DSM 2784</name>
    <dbReference type="NCBI Taxonomy" id="1120920"/>
    <lineage>
        <taxon>Bacteria</taxon>
        <taxon>Bacillati</taxon>
        <taxon>Bacillota</taxon>
        <taxon>Clostridia</taxon>
        <taxon>Peptostreptococcales</taxon>
        <taxon>Acidaminobacteraceae</taxon>
        <taxon>Acidaminobacter</taxon>
    </lineage>
</organism>
<gene>
    <name evidence="12" type="primary">atpE</name>
    <name evidence="14" type="ORF">SAMN03080599_02351</name>
</gene>